<name>A0A060SY15_BLAAD</name>
<gene>
    <name evidence="1" type="ORF">GNLVRS02_ARAD1A08866g</name>
</gene>
<reference evidence="1" key="1">
    <citation type="submission" date="2014-02" db="EMBL/GenBank/DDBJ databases">
        <authorList>
            <person name="Genoscope - CEA"/>
        </authorList>
    </citation>
    <scope>NUCLEOTIDE SEQUENCE</scope>
    <source>
        <strain evidence="1">LS3</strain>
    </source>
</reference>
<dbReference type="SUPFAM" id="SSF52047">
    <property type="entry name" value="RNI-like"/>
    <property type="match status" value="1"/>
</dbReference>
<sequence>MPFSYLSSSGVFSIMGIESLPPEITDIICEQLPFECLHSVLCTCSGLYQSALKLLWKHVNFSVHGVVGKTVSMNRIRLYEANRSGSTLFPVEGKYYMPHTCSDFMSWDCSCVPGCVTLDDTSLPQLVKLAAMRGPENMPFCYIETLYLNLSNPYIWTDTFRHFHEYDVISWDMQSWETTFNEMIVSRRYYIPYIIGLKLIPRYSPKLSEIRILVGFPRESFYSYPEYVQFLQALCQTFPRACVCLNFGLIQAELPFLWDTMSPVLKLENVKELNMGAIKRDAFWEDLLYLSLDMPLLETFRANFNEWHLSEYHELSKFLKQFPRLQHLFIPGMFSVDLTWGWLPEQIQTLKLGMEDYDDYDEYDYEPYESDSDQDRPFRTYAKVTDLVYDGGMVNAKFDVEFPNVKHLQLGKAHQIYDLEKLILPCSRTLSTLALHGSTYDSVCGCLGLVDSLEILVVSKVADSRGDDWHYVEEMIPDLIRIKIKCLYLDFSPFRTVSITDALKCLTGRLDHLEQLYFEVPEQDVPALEALGMDKRLSTFCGVCNFPSTNRHHRGLAIAKSYRRG</sequence>
<dbReference type="AlphaFoldDB" id="A0A060SY15"/>
<proteinExistence type="predicted"/>
<organism evidence="1">
    <name type="scientific">Blastobotrys adeninivorans</name>
    <name type="common">Yeast</name>
    <name type="synonym">Arxula adeninivorans</name>
    <dbReference type="NCBI Taxonomy" id="409370"/>
    <lineage>
        <taxon>Eukaryota</taxon>
        <taxon>Fungi</taxon>
        <taxon>Dikarya</taxon>
        <taxon>Ascomycota</taxon>
        <taxon>Saccharomycotina</taxon>
        <taxon>Dipodascomycetes</taxon>
        <taxon>Dipodascales</taxon>
        <taxon>Trichomonascaceae</taxon>
        <taxon>Blastobotrys</taxon>
    </lineage>
</organism>
<evidence type="ECO:0000313" key="1">
    <source>
        <dbReference type="EMBL" id="CDP33414.1"/>
    </source>
</evidence>
<accession>A0A060SY15</accession>
<reference evidence="1" key="2">
    <citation type="submission" date="2014-06" db="EMBL/GenBank/DDBJ databases">
        <title>The complete genome of Blastobotrys (Arxula) adeninivorans LS3 - a yeast of biotechnological interest.</title>
        <authorList>
            <person name="Kunze G."/>
            <person name="Gaillardin C."/>
            <person name="Czernicka M."/>
            <person name="Durrens P."/>
            <person name="Martin T."/>
            <person name="Boer E."/>
            <person name="Gabaldon T."/>
            <person name="Cruz J."/>
            <person name="Talla E."/>
            <person name="Marck C."/>
            <person name="Goffeau A."/>
            <person name="Barbe V."/>
            <person name="Baret P."/>
            <person name="Baronian K."/>
            <person name="Beier S."/>
            <person name="Bleykasten C."/>
            <person name="Bode R."/>
            <person name="Casaregola S."/>
            <person name="Despons L."/>
            <person name="Fairhead C."/>
            <person name="Giersberg M."/>
            <person name="Gierski P."/>
            <person name="Hahnel U."/>
            <person name="Hartmann A."/>
            <person name="Jankowska D."/>
            <person name="Jubin C."/>
            <person name="Jung P."/>
            <person name="Lafontaine I."/>
            <person name="Leh-Louis V."/>
            <person name="Lemaire M."/>
            <person name="Marcet-Houben M."/>
            <person name="Mascher M."/>
            <person name="Morel G."/>
            <person name="Richard G.-F."/>
            <person name="Riechen J."/>
            <person name="Sacerdot C."/>
            <person name="Sarkar A."/>
            <person name="Savel G."/>
            <person name="Schacherer J."/>
            <person name="Sherman D."/>
            <person name="Straub M.-L."/>
            <person name="Stein N."/>
            <person name="Thierry A."/>
            <person name="Trautwein-Schult A."/>
            <person name="Westhof E."/>
            <person name="Worch S."/>
            <person name="Dujon B."/>
            <person name="Souciet J.-L."/>
            <person name="Wincker P."/>
            <person name="Scholz U."/>
            <person name="Neuveglise N."/>
        </authorList>
    </citation>
    <scope>NUCLEOTIDE SEQUENCE</scope>
    <source>
        <strain evidence="1">LS3</strain>
    </source>
</reference>
<protein>
    <submittedName>
        <fullName evidence="1">ARAD1A08866p</fullName>
    </submittedName>
</protein>
<dbReference type="EMBL" id="HG937691">
    <property type="protein sequence ID" value="CDP33414.1"/>
    <property type="molecule type" value="Genomic_DNA"/>
</dbReference>